<reference evidence="1" key="1">
    <citation type="submission" date="2021-01" db="EMBL/GenBank/DDBJ databases">
        <title>Whole genome shotgun sequence of Actinoplanes capillaceus NBRC 16408.</title>
        <authorList>
            <person name="Komaki H."/>
            <person name="Tamura T."/>
        </authorList>
    </citation>
    <scope>NUCLEOTIDE SEQUENCE [LARGE SCALE GENOMIC DNA]</scope>
    <source>
        <strain evidence="1">NBRC 16408</strain>
    </source>
</reference>
<dbReference type="RefSeq" id="WP_204300023.1">
    <property type="nucleotide sequence ID" value="NZ_BAAAGQ010000063.1"/>
</dbReference>
<evidence type="ECO:0000313" key="1">
    <source>
        <dbReference type="EMBL" id="GID49957.1"/>
    </source>
</evidence>
<organism evidence="1">
    <name type="scientific">Actinoplanes campanulatus</name>
    <dbReference type="NCBI Taxonomy" id="113559"/>
    <lineage>
        <taxon>Bacteria</taxon>
        <taxon>Bacillati</taxon>
        <taxon>Actinomycetota</taxon>
        <taxon>Actinomycetes</taxon>
        <taxon>Micromonosporales</taxon>
        <taxon>Micromonosporaceae</taxon>
        <taxon>Actinoplanes</taxon>
    </lineage>
</organism>
<gene>
    <name evidence="1" type="ORF">Aca07nite_72320</name>
</gene>
<name>A0ABQ3WUI9_9ACTN</name>
<dbReference type="Pfam" id="PF13830">
    <property type="entry name" value="DUF4192"/>
    <property type="match status" value="1"/>
</dbReference>
<dbReference type="InterPro" id="IPR025447">
    <property type="entry name" value="DUF4192"/>
</dbReference>
<sequence>MTDPETFDVYHPTDLAGLVPYLLRYHPHDQLVILGLRDTFILFGVAVRLPYSAEPRHDAASIVTLLLSHESDTAVLIGYGTHEDVMPAADAAREALAIGGVHVQTAMRIHDGRLWHLYCGDPDHELQGMPFDPRTTTTAAQATYLGMTAAPDIDAVAVRIAPITGLEQQQMHAALTTAHQQLDFLAVSSKDETRARLRGLADELIGKARTTYPDGRLPHNQAALLLALLTSPDLCDRVMGHVYGHELDIQIWTDLTRRADPAHTAAPATLLALAALQQGNGVLARLAIQRAQEADPGDQLVQLVAGAVIHGIAPDVIHHLIHQQDPGPNQ</sequence>
<comment type="caution">
    <text evidence="1">The sequence shown here is derived from an EMBL/GenBank/DDBJ whole genome shotgun (WGS) entry which is preliminary data.</text>
</comment>
<proteinExistence type="predicted"/>
<dbReference type="EMBL" id="BOMF01000136">
    <property type="protein sequence ID" value="GID49957.1"/>
    <property type="molecule type" value="Genomic_DNA"/>
</dbReference>
<protein>
    <recommendedName>
        <fullName evidence="2">DUF4192 domain-containing protein</fullName>
    </recommendedName>
</protein>
<accession>A0ABQ3WUI9</accession>
<evidence type="ECO:0008006" key="2">
    <source>
        <dbReference type="Google" id="ProtNLM"/>
    </source>
</evidence>